<evidence type="ECO:0000313" key="9">
    <source>
        <dbReference type="Proteomes" id="UP000076580"/>
    </source>
</evidence>
<organism evidence="8 9">
    <name type="scientific">Drechmeria coniospora</name>
    <name type="common">Nematophagous fungus</name>
    <name type="synonym">Meria coniospora</name>
    <dbReference type="NCBI Taxonomy" id="98403"/>
    <lineage>
        <taxon>Eukaryota</taxon>
        <taxon>Fungi</taxon>
        <taxon>Dikarya</taxon>
        <taxon>Ascomycota</taxon>
        <taxon>Pezizomycotina</taxon>
        <taxon>Sordariomycetes</taxon>
        <taxon>Hypocreomycetidae</taxon>
        <taxon>Hypocreales</taxon>
        <taxon>Ophiocordycipitaceae</taxon>
        <taxon>Drechmeria</taxon>
    </lineage>
</organism>
<evidence type="ECO:0000256" key="2">
    <source>
        <dbReference type="ARBA" id="ARBA00010788"/>
    </source>
</evidence>
<dbReference type="AlphaFoldDB" id="A0A151GU89"/>
<dbReference type="GO" id="GO:0071013">
    <property type="term" value="C:catalytic step 2 spliceosome"/>
    <property type="evidence" value="ECO:0007669"/>
    <property type="project" value="TreeGrafter"/>
</dbReference>
<name>A0A151GU89_DRECN</name>
<dbReference type="InterPro" id="IPR008409">
    <property type="entry name" value="SPF27"/>
</dbReference>
<dbReference type="GO" id="GO:0006397">
    <property type="term" value="P:mRNA processing"/>
    <property type="evidence" value="ECO:0007669"/>
    <property type="project" value="UniProtKB-KW"/>
</dbReference>
<evidence type="ECO:0000313" key="8">
    <source>
        <dbReference type="EMBL" id="KYK60686.1"/>
    </source>
</evidence>
<dbReference type="STRING" id="98403.A0A151GU89"/>
<dbReference type="Pfam" id="PF05700">
    <property type="entry name" value="BCAS2"/>
    <property type="match status" value="1"/>
</dbReference>
<evidence type="ECO:0000256" key="3">
    <source>
        <dbReference type="ARBA" id="ARBA00022664"/>
    </source>
</evidence>
<evidence type="ECO:0000256" key="5">
    <source>
        <dbReference type="ARBA" id="ARBA00023187"/>
    </source>
</evidence>
<protein>
    <recommendedName>
        <fullName evidence="10">BCAS2 family protein</fullName>
    </recommendedName>
</protein>
<keyword evidence="7" id="KW-0175">Coiled coil</keyword>
<dbReference type="PANTHER" id="PTHR13296">
    <property type="entry name" value="BCAS2 PROTEIN"/>
    <property type="match status" value="1"/>
</dbReference>
<accession>A0A151GU89</accession>
<gene>
    <name evidence="8" type="ORF">DCS_01824</name>
</gene>
<comment type="caution">
    <text evidence="8">The sequence shown here is derived from an EMBL/GenBank/DDBJ whole genome shotgun (WGS) entry which is preliminary data.</text>
</comment>
<sequence length="224" mass="24330">MNLSLVSLAPPRRAIRAAASQRRTHVDIDPEPSVEALAAARALVSAELEQHPQPSPADAAAREPSFSPAIAAELDRIASGTAMQPLNLERYEAPERPSADNASSAKSLTPVFEAACVSGSYLAARNENLALLDRHGANAWLLGNYHLESLLRSLERELADTKKDMDLVNATRASRQNDVAAEMHLLDESWRNGVGRVLETEVAIEELKAEVREELKRRSALPAS</sequence>
<feature type="coiled-coil region" evidence="7">
    <location>
        <begin position="144"/>
        <end position="171"/>
    </location>
</feature>
<dbReference type="GO" id="GO:0000974">
    <property type="term" value="C:Prp19 complex"/>
    <property type="evidence" value="ECO:0007669"/>
    <property type="project" value="TreeGrafter"/>
</dbReference>
<evidence type="ECO:0008006" key="10">
    <source>
        <dbReference type="Google" id="ProtNLM"/>
    </source>
</evidence>
<dbReference type="Proteomes" id="UP000076580">
    <property type="component" value="Chromosome 01"/>
</dbReference>
<dbReference type="GeneID" id="63714467"/>
<dbReference type="GO" id="GO:0008380">
    <property type="term" value="P:RNA splicing"/>
    <property type="evidence" value="ECO:0007669"/>
    <property type="project" value="UniProtKB-KW"/>
</dbReference>
<keyword evidence="5" id="KW-0508">mRNA splicing</keyword>
<comment type="similarity">
    <text evidence="2">Belongs to the SPF27 family.</text>
</comment>
<dbReference type="RefSeq" id="XP_040660038.1">
    <property type="nucleotide sequence ID" value="XM_040799155.1"/>
</dbReference>
<dbReference type="EMBL" id="LAYC01000001">
    <property type="protein sequence ID" value="KYK60686.1"/>
    <property type="molecule type" value="Genomic_DNA"/>
</dbReference>
<dbReference type="GO" id="GO:0071011">
    <property type="term" value="C:precatalytic spliceosome"/>
    <property type="evidence" value="ECO:0007669"/>
    <property type="project" value="TreeGrafter"/>
</dbReference>
<comment type="subcellular location">
    <subcellularLocation>
        <location evidence="1">Nucleus</location>
    </subcellularLocation>
</comment>
<evidence type="ECO:0000256" key="6">
    <source>
        <dbReference type="ARBA" id="ARBA00023242"/>
    </source>
</evidence>
<keyword evidence="9" id="KW-1185">Reference proteome</keyword>
<keyword evidence="3" id="KW-0507">mRNA processing</keyword>
<reference evidence="8 9" key="1">
    <citation type="journal article" date="2016" name="Sci. Rep.">
        <title>Insights into Adaptations to a Near-Obligate Nematode Endoparasitic Lifestyle from the Finished Genome of Drechmeria coniospora.</title>
        <authorList>
            <person name="Zhang L."/>
            <person name="Zhou Z."/>
            <person name="Guo Q."/>
            <person name="Fokkens L."/>
            <person name="Miskei M."/>
            <person name="Pocsi I."/>
            <person name="Zhang W."/>
            <person name="Chen M."/>
            <person name="Wang L."/>
            <person name="Sun Y."/>
            <person name="Donzelli B.G."/>
            <person name="Gibson D.M."/>
            <person name="Nelson D.R."/>
            <person name="Luo J.G."/>
            <person name="Rep M."/>
            <person name="Liu H."/>
            <person name="Yang S."/>
            <person name="Wang J."/>
            <person name="Krasnoff S.B."/>
            <person name="Xu Y."/>
            <person name="Molnar I."/>
            <person name="Lin M."/>
        </authorList>
    </citation>
    <scope>NUCLEOTIDE SEQUENCE [LARGE SCALE GENOMIC DNA]</scope>
    <source>
        <strain evidence="8 9">ARSEF 6962</strain>
    </source>
</reference>
<keyword evidence="6" id="KW-0539">Nucleus</keyword>
<dbReference type="PANTHER" id="PTHR13296:SF0">
    <property type="entry name" value="PRE-MRNA-SPLICING FACTOR SPF27"/>
    <property type="match status" value="1"/>
</dbReference>
<dbReference type="InParanoid" id="A0A151GU89"/>
<keyword evidence="4" id="KW-0747">Spliceosome</keyword>
<evidence type="ECO:0000256" key="4">
    <source>
        <dbReference type="ARBA" id="ARBA00022728"/>
    </source>
</evidence>
<evidence type="ECO:0000256" key="1">
    <source>
        <dbReference type="ARBA" id="ARBA00004123"/>
    </source>
</evidence>
<proteinExistence type="inferred from homology"/>
<evidence type="ECO:0000256" key="7">
    <source>
        <dbReference type="SAM" id="Coils"/>
    </source>
</evidence>